<sequence length="241" mass="27896">MKQRNSYTGGTNSFFRSHSQDLSLSNLLQFSREVAGYSRRNRRASHSPLLLHLLLKTVGSILEDFSKVEASERLHLRESSCIPTTIRFVIIIISRSISTTIIPKIRIDELEKKINNSETKRAPEFTSLDFWLHSCIQIIVGATPTEKRGTKTVVVVIDQIHDEEKRIKQSFEAERRDDEVEEGLIMKPKRRRRETKMTSLRQVTPSTAPCRISEASSVSGATIYQRRLRSESHRFENRWNR</sequence>
<evidence type="ECO:0000313" key="2">
    <source>
        <dbReference type="Proteomes" id="UP001157006"/>
    </source>
</evidence>
<dbReference type="EMBL" id="OX451738">
    <property type="protein sequence ID" value="CAI8605597.1"/>
    <property type="molecule type" value="Genomic_DNA"/>
</dbReference>
<keyword evidence="2" id="KW-1185">Reference proteome</keyword>
<dbReference type="AlphaFoldDB" id="A0AAV1AB74"/>
<organism evidence="1 2">
    <name type="scientific">Vicia faba</name>
    <name type="common">Broad bean</name>
    <name type="synonym">Faba vulgaris</name>
    <dbReference type="NCBI Taxonomy" id="3906"/>
    <lineage>
        <taxon>Eukaryota</taxon>
        <taxon>Viridiplantae</taxon>
        <taxon>Streptophyta</taxon>
        <taxon>Embryophyta</taxon>
        <taxon>Tracheophyta</taxon>
        <taxon>Spermatophyta</taxon>
        <taxon>Magnoliopsida</taxon>
        <taxon>eudicotyledons</taxon>
        <taxon>Gunneridae</taxon>
        <taxon>Pentapetalae</taxon>
        <taxon>rosids</taxon>
        <taxon>fabids</taxon>
        <taxon>Fabales</taxon>
        <taxon>Fabaceae</taxon>
        <taxon>Papilionoideae</taxon>
        <taxon>50 kb inversion clade</taxon>
        <taxon>NPAAA clade</taxon>
        <taxon>Hologalegina</taxon>
        <taxon>IRL clade</taxon>
        <taxon>Fabeae</taxon>
        <taxon>Vicia</taxon>
    </lineage>
</organism>
<evidence type="ECO:0000313" key="1">
    <source>
        <dbReference type="EMBL" id="CAI8605597.1"/>
    </source>
</evidence>
<dbReference type="Proteomes" id="UP001157006">
    <property type="component" value="Chromosome 3"/>
</dbReference>
<accession>A0AAV1AB74</accession>
<proteinExistence type="predicted"/>
<reference evidence="1 2" key="1">
    <citation type="submission" date="2023-01" db="EMBL/GenBank/DDBJ databases">
        <authorList>
            <person name="Kreplak J."/>
        </authorList>
    </citation>
    <scope>NUCLEOTIDE SEQUENCE [LARGE SCALE GENOMIC DNA]</scope>
</reference>
<name>A0AAV1AB74_VICFA</name>
<protein>
    <submittedName>
        <fullName evidence="1">Uncharacterized protein</fullName>
    </submittedName>
</protein>
<gene>
    <name evidence="1" type="ORF">VFH_III190840</name>
</gene>